<name>A0AAE3EI99_9SPIR</name>
<dbReference type="CDD" id="cd06225">
    <property type="entry name" value="HAMP"/>
    <property type="match status" value="1"/>
</dbReference>
<dbReference type="Gene3D" id="1.10.287.950">
    <property type="entry name" value="Methyl-accepting chemotaxis protein"/>
    <property type="match status" value="1"/>
</dbReference>
<dbReference type="SMART" id="SM00283">
    <property type="entry name" value="MA"/>
    <property type="match status" value="1"/>
</dbReference>
<dbReference type="GO" id="GO:0006935">
    <property type="term" value="P:chemotaxis"/>
    <property type="evidence" value="ECO:0007669"/>
    <property type="project" value="UniProtKB-KW"/>
</dbReference>
<protein>
    <submittedName>
        <fullName evidence="8">HAMP domain-containing protein</fullName>
    </submittedName>
</protein>
<dbReference type="InterPro" id="IPR003660">
    <property type="entry name" value="HAMP_dom"/>
</dbReference>
<dbReference type="InterPro" id="IPR004089">
    <property type="entry name" value="MCPsignal_dom"/>
</dbReference>
<keyword evidence="3" id="KW-0807">Transducer</keyword>
<evidence type="ECO:0000256" key="2">
    <source>
        <dbReference type="ARBA" id="ARBA00029447"/>
    </source>
</evidence>
<dbReference type="PANTHER" id="PTHR43531">
    <property type="entry name" value="PROTEIN ICFG"/>
    <property type="match status" value="1"/>
</dbReference>
<keyword evidence="5" id="KW-1133">Transmembrane helix</keyword>
<evidence type="ECO:0000259" key="7">
    <source>
        <dbReference type="PROSITE" id="PS50885"/>
    </source>
</evidence>
<keyword evidence="5" id="KW-0472">Membrane</keyword>
<dbReference type="SMART" id="SM00304">
    <property type="entry name" value="HAMP"/>
    <property type="match status" value="1"/>
</dbReference>
<evidence type="ECO:0000256" key="4">
    <source>
        <dbReference type="SAM" id="MobiDB-lite"/>
    </source>
</evidence>
<evidence type="ECO:0000256" key="3">
    <source>
        <dbReference type="PROSITE-ProRule" id="PRU00284"/>
    </source>
</evidence>
<dbReference type="Gene3D" id="3.30.450.20">
    <property type="entry name" value="PAS domain"/>
    <property type="match status" value="1"/>
</dbReference>
<dbReference type="EMBL" id="JAINWA010000001">
    <property type="protein sequence ID" value="MCD1654291.1"/>
    <property type="molecule type" value="Genomic_DNA"/>
</dbReference>
<feature type="compositionally biased region" description="Polar residues" evidence="4">
    <location>
        <begin position="122"/>
        <end position="134"/>
    </location>
</feature>
<dbReference type="RefSeq" id="WP_230754388.1">
    <property type="nucleotide sequence ID" value="NZ_JAINWA010000001.1"/>
</dbReference>
<dbReference type="Proteomes" id="UP001198163">
    <property type="component" value="Unassembled WGS sequence"/>
</dbReference>
<dbReference type="InterPro" id="IPR051310">
    <property type="entry name" value="MCP_chemotaxis"/>
</dbReference>
<feature type="domain" description="Methyl-accepting transducer" evidence="6">
    <location>
        <begin position="442"/>
        <end position="664"/>
    </location>
</feature>
<dbReference type="Gene3D" id="6.10.340.10">
    <property type="match status" value="1"/>
</dbReference>
<evidence type="ECO:0000313" key="9">
    <source>
        <dbReference type="Proteomes" id="UP001198163"/>
    </source>
</evidence>
<proteinExistence type="inferred from homology"/>
<reference evidence="8" key="1">
    <citation type="submission" date="2021-08" db="EMBL/GenBank/DDBJ databases">
        <title>Comparative analyses of Brucepasteria parasyntrophica and Teretinema zuelzerae.</title>
        <authorList>
            <person name="Song Y."/>
            <person name="Brune A."/>
        </authorList>
    </citation>
    <scope>NUCLEOTIDE SEQUENCE</scope>
    <source>
        <strain evidence="8">DSM 1903</strain>
    </source>
</reference>
<dbReference type="AlphaFoldDB" id="A0AAE3EI99"/>
<dbReference type="GO" id="GO:0004888">
    <property type="term" value="F:transmembrane signaling receptor activity"/>
    <property type="evidence" value="ECO:0007669"/>
    <property type="project" value="TreeGrafter"/>
</dbReference>
<evidence type="ECO:0000256" key="5">
    <source>
        <dbReference type="SAM" id="Phobius"/>
    </source>
</evidence>
<dbReference type="Pfam" id="PF00672">
    <property type="entry name" value="HAMP"/>
    <property type="match status" value="1"/>
</dbReference>
<feature type="domain" description="HAMP" evidence="7">
    <location>
        <begin position="341"/>
        <end position="395"/>
    </location>
</feature>
<keyword evidence="5" id="KW-0812">Transmembrane</keyword>
<dbReference type="Pfam" id="PF00015">
    <property type="entry name" value="MCPsignal"/>
    <property type="match status" value="1"/>
</dbReference>
<comment type="similarity">
    <text evidence="2">Belongs to the methyl-accepting chemotaxis (MCP) protein family.</text>
</comment>
<feature type="transmembrane region" description="Helical" evidence="5">
    <location>
        <begin position="315"/>
        <end position="339"/>
    </location>
</feature>
<dbReference type="PROSITE" id="PS50885">
    <property type="entry name" value="HAMP"/>
    <property type="match status" value="1"/>
</dbReference>
<evidence type="ECO:0000259" key="6">
    <source>
        <dbReference type="PROSITE" id="PS50111"/>
    </source>
</evidence>
<keyword evidence="1" id="KW-0145">Chemotaxis</keyword>
<dbReference type="GO" id="GO:0005886">
    <property type="term" value="C:plasma membrane"/>
    <property type="evidence" value="ECO:0007669"/>
    <property type="project" value="TreeGrafter"/>
</dbReference>
<evidence type="ECO:0000256" key="1">
    <source>
        <dbReference type="ARBA" id="ARBA00022500"/>
    </source>
</evidence>
<feature type="region of interest" description="Disordered" evidence="4">
    <location>
        <begin position="115"/>
        <end position="134"/>
    </location>
</feature>
<organism evidence="8 9">
    <name type="scientific">Teretinema zuelzerae</name>
    <dbReference type="NCBI Taxonomy" id="156"/>
    <lineage>
        <taxon>Bacteria</taxon>
        <taxon>Pseudomonadati</taxon>
        <taxon>Spirochaetota</taxon>
        <taxon>Spirochaetia</taxon>
        <taxon>Spirochaetales</taxon>
        <taxon>Treponemataceae</taxon>
        <taxon>Teretinema</taxon>
    </lineage>
</organism>
<dbReference type="PANTHER" id="PTHR43531:SF11">
    <property type="entry name" value="METHYL-ACCEPTING CHEMOTAXIS PROTEIN 3"/>
    <property type="match status" value="1"/>
</dbReference>
<evidence type="ECO:0000313" key="8">
    <source>
        <dbReference type="EMBL" id="MCD1654291.1"/>
    </source>
</evidence>
<sequence length="728" mass="79133">MKLRKKLILMFTIVSVMPFVCGMLFILMRTGRAMRSDAANFMTEYTNEISGEIGAFFGDKIGYISALSHLPDITGFEWAKAGPALNRLAKEDGDIAAFMLVRADGSYYRSDNPGNPAWGSRVTPNNNDPDSSPTLLTERDYFKELVSGPTARNKQVWLSEPVFSKATQKKQIIIGTNLFTNQSAPVGLLAILQEAGPLSEHLTSQASRLGDYFGTGSALFLVSDQGSVISMIAQTDAAAGYAEQVLTTNEVWTLDSIPAEIAETVQTLKSSNQETARFFWKEKKGFYHASIERVPRTNYSVIFTVPDRTLYASVYSIYASMITISVLTFLIVLVISTLLGGRIAKPLAHTAKTLEDIAEGSGDLTYRIALSGKDETTDVGHFFNKFINTLHGMISQVKNQAQTMETISEELETSAEIIKSDIEGISGNVADLNFETEEQSASVTETSSTIHQIAKNIESLTRQIESQSSGVTESSAAIQQMVSNINSISGNLDRAGGSFEDLLAASGDGRDSMQNVIELVKDVSEQSQNLLETNEVINSIASQTNLLAMNAAIEAAHAGEAGKGFSVVSDEIRKLAESSSEQSKVIEGELKKVVSRIETIVEASAKADDAFGTVADSIREANGLVQEIRMSMKEQSEGSQQVLEALQEIQEITMQIRDGSLEMNQGATMILKEMSRLEDISHKVQKSTQAIARSSDTIGATIEEIMNVTGKNAAVVRTLNEITGRFKL</sequence>
<accession>A0AAE3EI99</accession>
<keyword evidence="9" id="KW-1185">Reference proteome</keyword>
<dbReference type="SUPFAM" id="SSF58104">
    <property type="entry name" value="Methyl-accepting chemotaxis protein (MCP) signaling domain"/>
    <property type="match status" value="1"/>
</dbReference>
<dbReference type="PROSITE" id="PS50111">
    <property type="entry name" value="CHEMOTAXIS_TRANSDUC_2"/>
    <property type="match status" value="1"/>
</dbReference>
<feature type="transmembrane region" description="Helical" evidence="5">
    <location>
        <begin position="7"/>
        <end position="28"/>
    </location>
</feature>
<comment type="caution">
    <text evidence="8">The sequence shown here is derived from an EMBL/GenBank/DDBJ whole genome shotgun (WGS) entry which is preliminary data.</text>
</comment>
<dbReference type="GO" id="GO:0007165">
    <property type="term" value="P:signal transduction"/>
    <property type="evidence" value="ECO:0007669"/>
    <property type="project" value="UniProtKB-KW"/>
</dbReference>
<gene>
    <name evidence="8" type="ORF">K7J14_06185</name>
</gene>